<protein>
    <recommendedName>
        <fullName evidence="4">Secreted protein</fullName>
    </recommendedName>
</protein>
<dbReference type="AlphaFoldDB" id="A0A316W841"/>
<dbReference type="RefSeq" id="XP_025373230.1">
    <property type="nucleotide sequence ID" value="XM_025517672.1"/>
</dbReference>
<feature type="chain" id="PRO_5016233575" description="Secreted protein" evidence="1">
    <location>
        <begin position="29"/>
        <end position="99"/>
    </location>
</feature>
<evidence type="ECO:0000313" key="2">
    <source>
        <dbReference type="EMBL" id="PWN46070.1"/>
    </source>
</evidence>
<gene>
    <name evidence="2" type="ORF">IE81DRAFT_81994</name>
</gene>
<evidence type="ECO:0008006" key="4">
    <source>
        <dbReference type="Google" id="ProtNLM"/>
    </source>
</evidence>
<keyword evidence="3" id="KW-1185">Reference proteome</keyword>
<dbReference type="GeneID" id="37039542"/>
<evidence type="ECO:0000256" key="1">
    <source>
        <dbReference type="SAM" id="SignalP"/>
    </source>
</evidence>
<dbReference type="EMBL" id="KZ819352">
    <property type="protein sequence ID" value="PWN46070.1"/>
    <property type="molecule type" value="Genomic_DNA"/>
</dbReference>
<accession>A0A316W841</accession>
<proteinExistence type="predicted"/>
<dbReference type="InParanoid" id="A0A316W841"/>
<feature type="signal peptide" evidence="1">
    <location>
        <begin position="1"/>
        <end position="28"/>
    </location>
</feature>
<keyword evidence="1" id="KW-0732">Signal</keyword>
<evidence type="ECO:0000313" key="3">
    <source>
        <dbReference type="Proteomes" id="UP000245783"/>
    </source>
</evidence>
<sequence>MLWSGVWCPPSIRLCFASFSLRAWRASASQCEWRTPWTAPPSPYLHRALPQANDVDQASALRVRVFLSRHMKHGSGVFDGAQAIRCARPAGAAAAELCI</sequence>
<reference evidence="2 3" key="1">
    <citation type="journal article" date="2018" name="Mol. Biol. Evol.">
        <title>Broad Genomic Sampling Reveals a Smut Pathogenic Ancestry of the Fungal Clade Ustilaginomycotina.</title>
        <authorList>
            <person name="Kijpornyongpan T."/>
            <person name="Mondo S.J."/>
            <person name="Barry K."/>
            <person name="Sandor L."/>
            <person name="Lee J."/>
            <person name="Lipzen A."/>
            <person name="Pangilinan J."/>
            <person name="LaButti K."/>
            <person name="Hainaut M."/>
            <person name="Henrissat B."/>
            <person name="Grigoriev I.V."/>
            <person name="Spatafora J.W."/>
            <person name="Aime M.C."/>
        </authorList>
    </citation>
    <scope>NUCLEOTIDE SEQUENCE [LARGE SCALE GENOMIC DNA]</scope>
    <source>
        <strain evidence="2 3">MCA 4658</strain>
    </source>
</reference>
<organism evidence="2 3">
    <name type="scientific">Ceraceosorus guamensis</name>
    <dbReference type="NCBI Taxonomy" id="1522189"/>
    <lineage>
        <taxon>Eukaryota</taxon>
        <taxon>Fungi</taxon>
        <taxon>Dikarya</taxon>
        <taxon>Basidiomycota</taxon>
        <taxon>Ustilaginomycotina</taxon>
        <taxon>Exobasidiomycetes</taxon>
        <taxon>Ceraceosorales</taxon>
        <taxon>Ceraceosoraceae</taxon>
        <taxon>Ceraceosorus</taxon>
    </lineage>
</organism>
<name>A0A316W841_9BASI</name>
<dbReference type="Proteomes" id="UP000245783">
    <property type="component" value="Unassembled WGS sequence"/>
</dbReference>